<dbReference type="InterPro" id="IPR010975">
    <property type="entry name" value="PTS_IIBC_a_glc"/>
</dbReference>
<evidence type="ECO:0000256" key="8">
    <source>
        <dbReference type="ARBA" id="ARBA00022777"/>
    </source>
</evidence>
<evidence type="ECO:0000256" key="2">
    <source>
        <dbReference type="ARBA" id="ARBA00022448"/>
    </source>
</evidence>
<dbReference type="GO" id="GO:0016301">
    <property type="term" value="F:kinase activity"/>
    <property type="evidence" value="ECO:0007669"/>
    <property type="project" value="UniProtKB-KW"/>
</dbReference>
<keyword evidence="6" id="KW-0598">Phosphotransferase system</keyword>
<dbReference type="Pfam" id="PF00367">
    <property type="entry name" value="PTS_EIIB"/>
    <property type="match status" value="1"/>
</dbReference>
<evidence type="ECO:0000256" key="5">
    <source>
        <dbReference type="ARBA" id="ARBA00022679"/>
    </source>
</evidence>
<protein>
    <submittedName>
        <fullName evidence="15">PTS system maltose-specific IIB component, Glc family /PTS system maltose-specific IIC component, Glc family</fullName>
    </submittedName>
</protein>
<dbReference type="PANTHER" id="PTHR30009:SF12">
    <property type="entry name" value="PHOSPHOTRANSFERASE IIC COMPONENT GLVC"/>
    <property type="match status" value="1"/>
</dbReference>
<dbReference type="Pfam" id="PF02378">
    <property type="entry name" value="PTS_EIIC"/>
    <property type="match status" value="1"/>
</dbReference>
<feature type="transmembrane region" description="Helical" evidence="12">
    <location>
        <begin position="173"/>
        <end position="193"/>
    </location>
</feature>
<feature type="transmembrane region" description="Helical" evidence="12">
    <location>
        <begin position="58"/>
        <end position="79"/>
    </location>
</feature>
<comment type="subcellular location">
    <subcellularLocation>
        <location evidence="1">Cell membrane</location>
        <topology evidence="1">Multi-pass membrane protein</topology>
    </subcellularLocation>
</comment>
<evidence type="ECO:0000313" key="15">
    <source>
        <dbReference type="EMBL" id="SDP68375.1"/>
    </source>
</evidence>
<dbReference type="PANTHER" id="PTHR30009">
    <property type="entry name" value="CYTOCHROME C-TYPE SYNTHESIS PROTEIN AND PTS TRANSMEMBRANE COMPONENT"/>
    <property type="match status" value="1"/>
</dbReference>
<dbReference type="GO" id="GO:0009401">
    <property type="term" value="P:phosphoenolpyruvate-dependent sugar phosphotransferase system"/>
    <property type="evidence" value="ECO:0007669"/>
    <property type="project" value="UniProtKB-KW"/>
</dbReference>
<evidence type="ECO:0000256" key="10">
    <source>
        <dbReference type="ARBA" id="ARBA00023136"/>
    </source>
</evidence>
<dbReference type="GO" id="GO:0005886">
    <property type="term" value="C:plasma membrane"/>
    <property type="evidence" value="ECO:0007669"/>
    <property type="project" value="UniProtKB-SubCell"/>
</dbReference>
<feature type="transmembrane region" description="Helical" evidence="12">
    <location>
        <begin position="12"/>
        <end position="32"/>
    </location>
</feature>
<evidence type="ECO:0000256" key="6">
    <source>
        <dbReference type="ARBA" id="ARBA00022683"/>
    </source>
</evidence>
<keyword evidence="10 12" id="KW-0472">Membrane</keyword>
<feature type="transmembrane region" description="Helical" evidence="12">
    <location>
        <begin position="384"/>
        <end position="406"/>
    </location>
</feature>
<name>A0A1H0UQI9_9CLOT</name>
<evidence type="ECO:0000256" key="7">
    <source>
        <dbReference type="ARBA" id="ARBA00022692"/>
    </source>
</evidence>
<dbReference type="STRING" id="94869.SAMN04488529_11225"/>
<dbReference type="AlphaFoldDB" id="A0A1H0UQI9"/>
<feature type="transmembrane region" description="Helical" evidence="12">
    <location>
        <begin position="233"/>
        <end position="255"/>
    </location>
</feature>
<feature type="transmembrane region" description="Helical" evidence="12">
    <location>
        <begin position="199"/>
        <end position="221"/>
    </location>
</feature>
<dbReference type="InterPro" id="IPR036878">
    <property type="entry name" value="Glu_permease_IIB"/>
</dbReference>
<dbReference type="InterPro" id="IPR013013">
    <property type="entry name" value="PTS_EIIC_1"/>
</dbReference>
<dbReference type="InterPro" id="IPR050429">
    <property type="entry name" value="PTS_Glucose_EIICBA"/>
</dbReference>
<keyword evidence="2" id="KW-0813">Transport</keyword>
<dbReference type="PROSITE" id="PS51098">
    <property type="entry name" value="PTS_EIIB_TYPE_1"/>
    <property type="match status" value="1"/>
</dbReference>
<evidence type="ECO:0000259" key="14">
    <source>
        <dbReference type="PROSITE" id="PS51103"/>
    </source>
</evidence>
<feature type="active site" description="Phosphocysteine intermediate; for EIIB activity" evidence="11">
    <location>
        <position position="475"/>
    </location>
</feature>
<feature type="domain" description="PTS EIIC type-1" evidence="14">
    <location>
        <begin position="1"/>
        <end position="418"/>
    </location>
</feature>
<proteinExistence type="predicted"/>
<keyword evidence="4" id="KW-0762">Sugar transport</keyword>
<dbReference type="Proteomes" id="UP000198597">
    <property type="component" value="Unassembled WGS sequence"/>
</dbReference>
<sequence length="535" mass="58514">MMQKIQRFGGAMFTPVLLFAFSGIMVGFSILFKNPEIMGSLARESGLWYQIWNIIEQGAWTVFNQLPLLFVIGLPIGLAKKQQARACMESLVIYLTFNYFLGAILSTWGPTFGVDFATKIGGASGLTTIAGIKTLDTGMIGAILISGIVVWIHDKYFDVELPEFLGTFRGSAFVAMIGFFAMIPLAVVMAFVWPKVQGVIAALQGILVGSGVIGVWVYTFLERILIPTGLHHFIYTPFIFDSVVVEGGINSYWALHLSQFSSSTEPLKTLFPEGGFALHGMSKVFGSSGIAAAFYVTAKPNKKKIVLGLLIPATLTAVVAGITEPLEFTFLFIAPVLFLVHALLAATLSSIAFSFGVVGNFGGGLIDWIALNWIPLFSNHTMTYITQIIIGFIFTGIYFVVFRYLILKFKFKTPGREDEDEETKLYSKSDYKLKKIEKSLTEDKLVDTGKILLSKAEMIVKALGGKENISQLNNCATRLRISVVDENLVQDISVFKKAGAHGLVKKGKAVQVIIGLSVVKVAEEVELLMGNNLSI</sequence>
<dbReference type="OrthoDB" id="9764327at2"/>
<dbReference type="PROSITE" id="PS51103">
    <property type="entry name" value="PTS_EIIC_TYPE_1"/>
    <property type="match status" value="1"/>
</dbReference>
<evidence type="ECO:0000256" key="3">
    <source>
        <dbReference type="ARBA" id="ARBA00022475"/>
    </source>
</evidence>
<keyword evidence="16" id="KW-1185">Reference proteome</keyword>
<keyword evidence="5" id="KW-0808">Transferase</keyword>
<organism evidence="15 16">
    <name type="scientific">Clostridium gasigenes</name>
    <dbReference type="NCBI Taxonomy" id="94869"/>
    <lineage>
        <taxon>Bacteria</taxon>
        <taxon>Bacillati</taxon>
        <taxon>Bacillota</taxon>
        <taxon>Clostridia</taxon>
        <taxon>Eubacteriales</taxon>
        <taxon>Clostridiaceae</taxon>
        <taxon>Clostridium</taxon>
    </lineage>
</organism>
<keyword evidence="7 12" id="KW-0812">Transmembrane</keyword>
<dbReference type="InterPro" id="IPR018113">
    <property type="entry name" value="PTrfase_EIIB_Cys"/>
</dbReference>
<reference evidence="15 16" key="1">
    <citation type="submission" date="2016-10" db="EMBL/GenBank/DDBJ databases">
        <authorList>
            <person name="de Groot N.N."/>
        </authorList>
    </citation>
    <scope>NUCLEOTIDE SEQUENCE [LARGE SCALE GENOMIC DNA]</scope>
    <source>
        <strain evidence="15 16">DSM 12272</strain>
    </source>
</reference>
<dbReference type="RefSeq" id="WP_089971722.1">
    <property type="nucleotide sequence ID" value="NZ_FNJM01000012.1"/>
</dbReference>
<feature type="transmembrane region" description="Helical" evidence="12">
    <location>
        <begin position="305"/>
        <end position="322"/>
    </location>
</feature>
<dbReference type="NCBIfam" id="TIGR00826">
    <property type="entry name" value="EIIB_glc"/>
    <property type="match status" value="1"/>
</dbReference>
<evidence type="ECO:0000256" key="1">
    <source>
        <dbReference type="ARBA" id="ARBA00004651"/>
    </source>
</evidence>
<evidence type="ECO:0000313" key="16">
    <source>
        <dbReference type="Proteomes" id="UP000198597"/>
    </source>
</evidence>
<feature type="transmembrane region" description="Helical" evidence="12">
    <location>
        <begin position="275"/>
        <end position="298"/>
    </location>
</feature>
<feature type="transmembrane region" description="Helical" evidence="12">
    <location>
        <begin position="91"/>
        <end position="109"/>
    </location>
</feature>
<feature type="transmembrane region" description="Helical" evidence="12">
    <location>
        <begin position="355"/>
        <end position="378"/>
    </location>
</feature>
<dbReference type="InterPro" id="IPR003352">
    <property type="entry name" value="PTS_EIIC"/>
</dbReference>
<gene>
    <name evidence="15" type="ORF">SAMN04488529_11225</name>
</gene>
<dbReference type="CDD" id="cd00212">
    <property type="entry name" value="PTS_IIB_glc"/>
    <property type="match status" value="1"/>
</dbReference>
<evidence type="ECO:0000256" key="9">
    <source>
        <dbReference type="ARBA" id="ARBA00022989"/>
    </source>
</evidence>
<evidence type="ECO:0000256" key="12">
    <source>
        <dbReference type="SAM" id="Phobius"/>
    </source>
</evidence>
<dbReference type="PROSITE" id="PS01035">
    <property type="entry name" value="PTS_EIIB_TYPE_1_CYS"/>
    <property type="match status" value="1"/>
</dbReference>
<dbReference type="Gene3D" id="3.30.1360.60">
    <property type="entry name" value="Glucose permease domain IIB"/>
    <property type="match status" value="1"/>
</dbReference>
<feature type="transmembrane region" description="Helical" evidence="12">
    <location>
        <begin position="129"/>
        <end position="152"/>
    </location>
</feature>
<dbReference type="SUPFAM" id="SSF55604">
    <property type="entry name" value="Glucose permease domain IIB"/>
    <property type="match status" value="1"/>
</dbReference>
<keyword evidence="8" id="KW-0418">Kinase</keyword>
<feature type="domain" description="PTS EIIB type-1" evidence="13">
    <location>
        <begin position="453"/>
        <end position="535"/>
    </location>
</feature>
<evidence type="ECO:0000256" key="4">
    <source>
        <dbReference type="ARBA" id="ARBA00022597"/>
    </source>
</evidence>
<evidence type="ECO:0000256" key="11">
    <source>
        <dbReference type="PROSITE-ProRule" id="PRU00421"/>
    </source>
</evidence>
<keyword evidence="9 12" id="KW-1133">Transmembrane helix</keyword>
<accession>A0A1H0UQI9</accession>
<evidence type="ECO:0000259" key="13">
    <source>
        <dbReference type="PROSITE" id="PS51098"/>
    </source>
</evidence>
<feature type="transmembrane region" description="Helical" evidence="12">
    <location>
        <begin position="328"/>
        <end position="348"/>
    </location>
</feature>
<dbReference type="GO" id="GO:0008982">
    <property type="term" value="F:protein-N(PI)-phosphohistidine-sugar phosphotransferase activity"/>
    <property type="evidence" value="ECO:0007669"/>
    <property type="project" value="InterPro"/>
</dbReference>
<dbReference type="EMBL" id="FNJM01000012">
    <property type="protein sequence ID" value="SDP68375.1"/>
    <property type="molecule type" value="Genomic_DNA"/>
</dbReference>
<keyword evidence="3" id="KW-1003">Cell membrane</keyword>
<dbReference type="NCBIfam" id="TIGR02005">
    <property type="entry name" value="PTS-IIBC-alpha"/>
    <property type="match status" value="1"/>
</dbReference>
<dbReference type="GO" id="GO:0090563">
    <property type="term" value="F:protein-phosphocysteine-sugar phosphotransferase activity"/>
    <property type="evidence" value="ECO:0007669"/>
    <property type="project" value="TreeGrafter"/>
</dbReference>
<dbReference type="InterPro" id="IPR001996">
    <property type="entry name" value="PTS_IIB_1"/>
</dbReference>